<feature type="region of interest" description="Disordered" evidence="1">
    <location>
        <begin position="1"/>
        <end position="23"/>
    </location>
</feature>
<comment type="caution">
    <text evidence="2">The sequence shown here is derived from an EMBL/GenBank/DDBJ whole genome shotgun (WGS) entry which is preliminary data.</text>
</comment>
<sequence>MSGRGSSFGDSFESEYSSSDEEGDKGWYPGDGVCPPTSQFIACYRASHEIWSHAASTHLEDPKSIHFYLEAFLNLLSNVPPFFHNPPKDFNLTGHRKYPLILRFSFELETVGNMNCDERWKTFDYLQCLGFPSPMVYKTSIEAQLPEDTPFCFSPPRSGYLTSITLAWSYIISCRWVEILQQAGHKSVILHDHGGLLLGLGHAKPLASSGTDWKGYVLFAMDVAGNGEGTREAVPQQELVLMVTSLDMPSPIFAPPTMISRPAVASVRKDSIFHELFNSLDKCMSLSSTREALDSLLRSAFFDPSVPCNLLGAASLGIKNALLSPDGVGNQRLLHGIASKTPHLSFLWAAAVYTNQAESMLRECFKMLPPLCLPAAFWTNTLQSFLQVVYLLDTSTGSTISRAEEFQISHFCRPAPSVPWSPSPPFGSTIIQNLSLEVEEHLEHGHRPRSWRIYWVLHSAERIPASERHQVDVLQCRIAPYPDIGEVSTEYVSEHVVNMYTDVSSPSLNERALADAQSRGATSRLFNWHRAYDDGFWFDDGIENIEAIRRVQLRPWIVDPFNKDMVKDNGPVKESQQSEVD</sequence>
<evidence type="ECO:0000256" key="1">
    <source>
        <dbReference type="SAM" id="MobiDB-lite"/>
    </source>
</evidence>
<dbReference type="Proteomes" id="UP000630445">
    <property type="component" value="Unassembled WGS sequence"/>
</dbReference>
<dbReference type="EMBL" id="JACBAD010002077">
    <property type="protein sequence ID" value="KAF7118039.1"/>
    <property type="molecule type" value="Genomic_DNA"/>
</dbReference>
<dbReference type="OrthoDB" id="3549294at2759"/>
<gene>
    <name evidence="2" type="ORF">CNMCM5793_007415</name>
</gene>
<proteinExistence type="predicted"/>
<name>A0A8H6P622_9EURO</name>
<protein>
    <submittedName>
        <fullName evidence="2">Uncharacterized protein</fullName>
    </submittedName>
</protein>
<reference evidence="2" key="1">
    <citation type="submission" date="2020-06" db="EMBL/GenBank/DDBJ databases">
        <title>Draft genome sequences of strains closely related to Aspergillus parafelis and Aspergillus hiratsukae.</title>
        <authorList>
            <person name="Dos Santos R.A.C."/>
            <person name="Rivero-Menendez O."/>
            <person name="Steenwyk J.L."/>
            <person name="Mead M.E."/>
            <person name="Goldman G.H."/>
            <person name="Alastruey-Izquierdo A."/>
            <person name="Rokas A."/>
        </authorList>
    </citation>
    <scope>NUCLEOTIDE SEQUENCE</scope>
    <source>
        <strain evidence="2">CNM-CM5793</strain>
    </source>
</reference>
<keyword evidence="3" id="KW-1185">Reference proteome</keyword>
<evidence type="ECO:0000313" key="2">
    <source>
        <dbReference type="EMBL" id="KAF7118039.1"/>
    </source>
</evidence>
<evidence type="ECO:0000313" key="3">
    <source>
        <dbReference type="Proteomes" id="UP000630445"/>
    </source>
</evidence>
<dbReference type="AlphaFoldDB" id="A0A8H6P622"/>
<accession>A0A8H6P622</accession>
<organism evidence="2 3">
    <name type="scientific">Aspergillus hiratsukae</name>
    <dbReference type="NCBI Taxonomy" id="1194566"/>
    <lineage>
        <taxon>Eukaryota</taxon>
        <taxon>Fungi</taxon>
        <taxon>Dikarya</taxon>
        <taxon>Ascomycota</taxon>
        <taxon>Pezizomycotina</taxon>
        <taxon>Eurotiomycetes</taxon>
        <taxon>Eurotiomycetidae</taxon>
        <taxon>Eurotiales</taxon>
        <taxon>Aspergillaceae</taxon>
        <taxon>Aspergillus</taxon>
        <taxon>Aspergillus subgen. Fumigati</taxon>
    </lineage>
</organism>
<feature type="compositionally biased region" description="Low complexity" evidence="1">
    <location>
        <begin position="1"/>
        <end position="17"/>
    </location>
</feature>